<dbReference type="GeneID" id="41962533"/>
<protein>
    <submittedName>
        <fullName evidence="4">Uncharacterized protein</fullName>
    </submittedName>
</protein>
<keyword evidence="3" id="KW-1185">Reference proteome</keyword>
<dbReference type="KEGG" id="pgri:PgNI_07614"/>
<dbReference type="InterPro" id="IPR052254">
    <property type="entry name" value="CUL4-DDB1_E3_ligase_receptor"/>
</dbReference>
<dbReference type="PANTHER" id="PTHR44472:SF1">
    <property type="entry name" value="DDB1 AND CUL4 ASSOCIATED FACTOR 4"/>
    <property type="match status" value="1"/>
</dbReference>
<dbReference type="AlphaFoldDB" id="A0A6P8B3E5"/>
<evidence type="ECO:0000256" key="2">
    <source>
        <dbReference type="ARBA" id="ARBA00022737"/>
    </source>
</evidence>
<evidence type="ECO:0000256" key="1">
    <source>
        <dbReference type="ARBA" id="ARBA00022574"/>
    </source>
</evidence>
<reference evidence="4" key="2">
    <citation type="submission" date="2019-10" db="EMBL/GenBank/DDBJ databases">
        <authorList>
            <consortium name="NCBI Genome Project"/>
        </authorList>
    </citation>
    <scope>NUCLEOTIDE SEQUENCE</scope>
    <source>
        <strain evidence="4">NI907</strain>
    </source>
</reference>
<accession>A0A6P8B3E5</accession>
<keyword evidence="2" id="KW-0677">Repeat</keyword>
<keyword evidence="1" id="KW-0853">WD repeat</keyword>
<reference evidence="4" key="3">
    <citation type="submission" date="2025-08" db="UniProtKB">
        <authorList>
            <consortium name="RefSeq"/>
        </authorList>
    </citation>
    <scope>IDENTIFICATION</scope>
    <source>
        <strain evidence="4">NI907</strain>
    </source>
</reference>
<organism evidence="3 4">
    <name type="scientific">Pyricularia grisea</name>
    <name type="common">Crabgrass-specific blast fungus</name>
    <name type="synonym">Magnaporthe grisea</name>
    <dbReference type="NCBI Taxonomy" id="148305"/>
    <lineage>
        <taxon>Eukaryota</taxon>
        <taxon>Fungi</taxon>
        <taxon>Dikarya</taxon>
        <taxon>Ascomycota</taxon>
        <taxon>Pezizomycotina</taxon>
        <taxon>Sordariomycetes</taxon>
        <taxon>Sordariomycetidae</taxon>
        <taxon>Magnaporthales</taxon>
        <taxon>Pyriculariaceae</taxon>
        <taxon>Pyricularia</taxon>
    </lineage>
</organism>
<proteinExistence type="predicted"/>
<dbReference type="Proteomes" id="UP000515153">
    <property type="component" value="Unplaced"/>
</dbReference>
<gene>
    <name evidence="4" type="ORF">PgNI_07614</name>
</gene>
<dbReference type="RefSeq" id="XP_030981712.1">
    <property type="nucleotide sequence ID" value="XM_031127624.1"/>
</dbReference>
<name>A0A6P8B3E5_PYRGI</name>
<evidence type="ECO:0000313" key="4">
    <source>
        <dbReference type="RefSeq" id="XP_030981712.1"/>
    </source>
</evidence>
<dbReference type="OrthoDB" id="128867at2759"/>
<sequence>MTPPREIPGFFWDEDKKKYFKIEQRGPPAASQYSAQNVKKRQAEAHDEAVKAMRAAIPSVRPDAQNPLADPIVGGLFRHDLGEQPPDLARACWVDGLQFKGAAVVGSPWGGSPVVSFLVTGAHHQQGDDGLIIAATTREDMVKSVFSRDKYNHVQDNPSRHSKLLAAAIPPMPIPITGLAWGRRSDAEDPGWPVFAYSSAEVHGGEPGMPFLYLRRGPSGQFEGLNLMNYYEFDCPEGTSCIPPVTSCVTAPGAARGIMAVVGTKHGLATIDRTESVSEVGFAVRSPGSRSTGNTVLALDFVNDHPDVLVLGGRGGTGIWITDLREAARQLTRGGNDDADRLDGPQEQQPNILACHPGHHDARYAALKFPECTTPTTRVGTLPNRDLLYVLGNGKPAQPRRPDTSCRWLEVSGDAGGAVNHVVSLNQYQVLAAGIGDRMDIWDMRRGLNQQQQQHPCTSFPGYKNAARLGTGLAVDKKLGIVAAANYEGPDSFCPVKLHSLATGREMPCRALDDEMQHLQGLEDPNYKPPLGIPSPCLRWETLRGDRDASLFVARGNRVLKFSFGLETGLVDEF</sequence>
<dbReference type="GO" id="GO:0080008">
    <property type="term" value="C:Cul4-RING E3 ubiquitin ligase complex"/>
    <property type="evidence" value="ECO:0007669"/>
    <property type="project" value="TreeGrafter"/>
</dbReference>
<dbReference type="PANTHER" id="PTHR44472">
    <property type="entry name" value="DDB1- AND CUL4-ASSOCIATED FACTOR 4-RELATED"/>
    <property type="match status" value="1"/>
</dbReference>
<reference evidence="4" key="1">
    <citation type="journal article" date="2019" name="Mol. Biol. Evol.">
        <title>Blast fungal genomes show frequent chromosomal changes, gene gains and losses, and effector gene turnover.</title>
        <authorList>
            <person name="Gomez Luciano L.B."/>
            <person name="Jason Tsai I."/>
            <person name="Chuma I."/>
            <person name="Tosa Y."/>
            <person name="Chen Y.H."/>
            <person name="Li J.Y."/>
            <person name="Li M.Y."/>
            <person name="Jade Lu M.Y."/>
            <person name="Nakayashiki H."/>
            <person name="Li W.H."/>
        </authorList>
    </citation>
    <scope>NUCLEOTIDE SEQUENCE</scope>
    <source>
        <strain evidence="4">NI907</strain>
    </source>
</reference>
<evidence type="ECO:0000313" key="3">
    <source>
        <dbReference type="Proteomes" id="UP000515153"/>
    </source>
</evidence>